<proteinExistence type="predicted"/>
<keyword evidence="3" id="KW-1185">Reference proteome</keyword>
<dbReference type="GeneID" id="90982872"/>
<sequence>MSERTWDEIENEIYRLKLSLTSNASETGDWKIAKYNEYVAAGLNPPFDIAAFHAAREAIREEIRALEAELDG</sequence>
<dbReference type="RefSeq" id="WP_037973908.1">
    <property type="nucleotide sequence ID" value="NZ_JMKI01000002.1"/>
</dbReference>
<dbReference type="Proteomes" id="UP000027665">
    <property type="component" value="Unassembled WGS sequence"/>
</dbReference>
<evidence type="ECO:0000313" key="3">
    <source>
        <dbReference type="Proteomes" id="UP000027665"/>
    </source>
</evidence>
<dbReference type="EMBL" id="JMKI01000002">
    <property type="protein sequence ID" value="KEJ93452.1"/>
    <property type="molecule type" value="Genomic_DNA"/>
</dbReference>
<accession>A0A073IUB6</accession>
<evidence type="ECO:0000313" key="1">
    <source>
        <dbReference type="EMBL" id="KEJ93031.1"/>
    </source>
</evidence>
<name>A0A073IUB6_9BACT</name>
<protein>
    <submittedName>
        <fullName evidence="1">Uncharacterized protein</fullName>
    </submittedName>
</protein>
<comment type="caution">
    <text evidence="1">The sequence shown here is derived from an EMBL/GenBank/DDBJ whole genome shotgun (WGS) entry which is preliminary data.</text>
</comment>
<evidence type="ECO:0000313" key="2">
    <source>
        <dbReference type="EMBL" id="KEJ93452.1"/>
    </source>
</evidence>
<dbReference type="STRING" id="2754.EH55_01350"/>
<dbReference type="AlphaFoldDB" id="A0A073IUB6"/>
<gene>
    <name evidence="2" type="ORF">EH55_01350</name>
    <name evidence="1" type="ORF">EH55_13320</name>
</gene>
<dbReference type="EMBL" id="JMKI01000007">
    <property type="protein sequence ID" value="KEJ93031.1"/>
    <property type="molecule type" value="Genomic_DNA"/>
</dbReference>
<reference evidence="1 3" key="1">
    <citation type="submission" date="2014-04" db="EMBL/GenBank/DDBJ databases">
        <title>Draft Genome Sequence of Synergistes jonesii.</title>
        <authorList>
            <person name="Coil D.A."/>
            <person name="Eisen J.A."/>
            <person name="Holland-Moritz H.E."/>
        </authorList>
    </citation>
    <scope>NUCLEOTIDE SEQUENCE [LARGE SCALE GENOMIC DNA]</scope>
    <source>
        <strain evidence="1 3">78-1</strain>
    </source>
</reference>
<organism evidence="1 3">
    <name type="scientific">Synergistes jonesii</name>
    <dbReference type="NCBI Taxonomy" id="2754"/>
    <lineage>
        <taxon>Bacteria</taxon>
        <taxon>Thermotogati</taxon>
        <taxon>Synergistota</taxon>
        <taxon>Synergistia</taxon>
        <taxon>Synergistales</taxon>
        <taxon>Synergistaceae</taxon>
        <taxon>Synergistes</taxon>
    </lineage>
</organism>